<dbReference type="RefSeq" id="WP_014265048.1">
    <property type="nucleotide sequence ID" value="NC_016631.1"/>
</dbReference>
<evidence type="ECO:0000313" key="1">
    <source>
        <dbReference type="EMBL" id="AEU36169.1"/>
    </source>
</evidence>
<dbReference type="AlphaFoldDB" id="G8NR91"/>
<dbReference type="EMBL" id="CP003130">
    <property type="protein sequence ID" value="AEU36169.1"/>
    <property type="molecule type" value="Genomic_DNA"/>
</dbReference>
<sequence length="308" mass="35150">MSSVLKPLIPDVEPTVVYHYTSLASMMKILKTQKIWATDIGYLNDVSERNLLLDTVDGHLLNFASEHRMEVEQFRISQRSQVPDGPYVASFSAESDSLNQWRSYCPQANGVSIGFKTECLKAVELAWKPAYEGYKRNVWDYILPCEFKRVFYVDPNDGELAIKVLNSAYNDALKSVQELKDNYGDEFASIDAYFRFNIEAQASFYKHKGFSSESEYRLVLPSQFQQAHQIEFRCTRSSLVPYVALNVPHSKAAEEMRPDVFRWDAVTEIKIGPTPNADLTQLAVFGFCRSIGLTSANVTKSNLPYRDW</sequence>
<dbReference type="InterPro" id="IPR021352">
    <property type="entry name" value="DUF2971"/>
</dbReference>
<protein>
    <recommendedName>
        <fullName evidence="3">DUF2971 domain-containing protein</fullName>
    </recommendedName>
</protein>
<organism evidence="1 2">
    <name type="scientific">Granulicella mallensis (strain ATCC BAA-1857 / DSM 23137 / MP5ACTX8)</name>
    <dbReference type="NCBI Taxonomy" id="682795"/>
    <lineage>
        <taxon>Bacteria</taxon>
        <taxon>Pseudomonadati</taxon>
        <taxon>Acidobacteriota</taxon>
        <taxon>Terriglobia</taxon>
        <taxon>Terriglobales</taxon>
        <taxon>Acidobacteriaceae</taxon>
        <taxon>Granulicella</taxon>
    </lineage>
</organism>
<dbReference type="KEGG" id="gma:AciX8_1833"/>
<reference evidence="1 2" key="1">
    <citation type="submission" date="2011-11" db="EMBL/GenBank/DDBJ databases">
        <title>Complete sequence of Granulicella mallensis MP5ACTX8.</title>
        <authorList>
            <consortium name="US DOE Joint Genome Institute"/>
            <person name="Lucas S."/>
            <person name="Copeland A."/>
            <person name="Lapidus A."/>
            <person name="Cheng J.-F."/>
            <person name="Goodwin L."/>
            <person name="Pitluck S."/>
            <person name="Peters L."/>
            <person name="Lu M."/>
            <person name="Detter J.C."/>
            <person name="Han C."/>
            <person name="Tapia R."/>
            <person name="Land M."/>
            <person name="Hauser L."/>
            <person name="Kyrpides N."/>
            <person name="Ivanova N."/>
            <person name="Mikhailova N."/>
            <person name="Pagani I."/>
            <person name="Rawat S."/>
            <person name="Mannisto M."/>
            <person name="Haggblom M."/>
            <person name="Woyke T."/>
        </authorList>
    </citation>
    <scope>NUCLEOTIDE SEQUENCE [LARGE SCALE GENOMIC DNA]</scope>
    <source>
        <strain evidence="2">ATCC BAA-1857 / DSM 23137 / MP5ACTX8</strain>
    </source>
</reference>
<dbReference type="HOGENOM" id="CLU_061528_1_0_0"/>
<evidence type="ECO:0008006" key="3">
    <source>
        <dbReference type="Google" id="ProtNLM"/>
    </source>
</evidence>
<evidence type="ECO:0000313" key="2">
    <source>
        <dbReference type="Proteomes" id="UP000007113"/>
    </source>
</evidence>
<dbReference type="OrthoDB" id="8550178at2"/>
<gene>
    <name evidence="1" type="ordered locus">AciX8_1833</name>
</gene>
<proteinExistence type="predicted"/>
<keyword evidence="2" id="KW-1185">Reference proteome</keyword>
<dbReference type="STRING" id="682795.AciX8_1833"/>
<dbReference type="Proteomes" id="UP000007113">
    <property type="component" value="Chromosome"/>
</dbReference>
<accession>G8NR91</accession>
<dbReference type="Pfam" id="PF11185">
    <property type="entry name" value="DUF2971"/>
    <property type="match status" value="1"/>
</dbReference>
<dbReference type="eggNOG" id="ENOG5030NBK">
    <property type="taxonomic scope" value="Bacteria"/>
</dbReference>
<name>G8NR91_GRAMM</name>